<keyword evidence="1" id="KW-0812">Transmembrane</keyword>
<dbReference type="AlphaFoldDB" id="A0A377I215"/>
<evidence type="ECO:0000256" key="1">
    <source>
        <dbReference type="SAM" id="Phobius"/>
    </source>
</evidence>
<evidence type="ECO:0000313" key="3">
    <source>
        <dbReference type="Proteomes" id="UP000254867"/>
    </source>
</evidence>
<organism evidence="2 3">
    <name type="scientific">Haemophilus parahaemolyticus</name>
    <dbReference type="NCBI Taxonomy" id="735"/>
    <lineage>
        <taxon>Bacteria</taxon>
        <taxon>Pseudomonadati</taxon>
        <taxon>Pseudomonadota</taxon>
        <taxon>Gammaproteobacteria</taxon>
        <taxon>Pasteurellales</taxon>
        <taxon>Pasteurellaceae</taxon>
        <taxon>Haemophilus</taxon>
    </lineage>
</organism>
<proteinExistence type="predicted"/>
<keyword evidence="1" id="KW-0472">Membrane</keyword>
<evidence type="ECO:0000313" key="2">
    <source>
        <dbReference type="EMBL" id="STO64553.1"/>
    </source>
</evidence>
<dbReference type="RefSeq" id="WP_119222928.1">
    <property type="nucleotide sequence ID" value="NZ_UGHH01000002.1"/>
</dbReference>
<dbReference type="Proteomes" id="UP000254867">
    <property type="component" value="Unassembled WGS sequence"/>
</dbReference>
<accession>A0A377I215</accession>
<feature type="transmembrane region" description="Helical" evidence="1">
    <location>
        <begin position="6"/>
        <end position="26"/>
    </location>
</feature>
<protein>
    <submittedName>
        <fullName evidence="2">Uncharacterized protein</fullName>
    </submittedName>
</protein>
<name>A0A377I215_HAEPH</name>
<gene>
    <name evidence="2" type="ORF">NCTC10794_01621</name>
</gene>
<dbReference type="EMBL" id="UGHH01000002">
    <property type="protein sequence ID" value="STO64553.1"/>
    <property type="molecule type" value="Genomic_DNA"/>
</dbReference>
<sequence>MQMPSNEVILWILLVGSVIFNIALIYDSKQLYKQLKEEKARSKDYKAETDLSWREFRKKVSVIQQIRALVKDQ</sequence>
<keyword evidence="1" id="KW-1133">Transmembrane helix</keyword>
<reference evidence="2 3" key="1">
    <citation type="submission" date="2018-06" db="EMBL/GenBank/DDBJ databases">
        <authorList>
            <consortium name="Pathogen Informatics"/>
            <person name="Doyle S."/>
        </authorList>
    </citation>
    <scope>NUCLEOTIDE SEQUENCE [LARGE SCALE GENOMIC DNA]</scope>
    <source>
        <strain evidence="2 3">NCTC10794</strain>
    </source>
</reference>